<keyword evidence="8" id="KW-0732">Signal</keyword>
<evidence type="ECO:0000313" key="9">
    <source>
        <dbReference type="EMBL" id="SIS85093.1"/>
    </source>
</evidence>
<dbReference type="InterPro" id="IPR006710">
    <property type="entry name" value="Glyco_hydro_43"/>
</dbReference>
<dbReference type="Gene3D" id="2.115.10.20">
    <property type="entry name" value="Glycosyl hydrolase domain, family 43"/>
    <property type="match status" value="1"/>
</dbReference>
<dbReference type="Proteomes" id="UP000186026">
    <property type="component" value="Unassembled WGS sequence"/>
</dbReference>
<feature type="active site" description="Proton donor" evidence="6">
    <location>
        <position position="216"/>
    </location>
</feature>
<dbReference type="PANTHER" id="PTHR43301">
    <property type="entry name" value="ARABINAN ENDO-1,5-ALPHA-L-ARABINOSIDASE"/>
    <property type="match status" value="1"/>
</dbReference>
<feature type="site" description="Important for catalytic activity, responsible for pKa modulation of the active site Glu and correct orientation of both the proton donor and substrate" evidence="7">
    <location>
        <position position="152"/>
    </location>
</feature>
<feature type="chain" id="PRO_5012749315" evidence="8">
    <location>
        <begin position="20"/>
        <end position="332"/>
    </location>
</feature>
<comment type="pathway">
    <text evidence="1 5">Glycan metabolism; L-arabinan degradation.</text>
</comment>
<evidence type="ECO:0000256" key="6">
    <source>
        <dbReference type="PIRSR" id="PIRSR026534-1"/>
    </source>
</evidence>
<dbReference type="AlphaFoldDB" id="A0A1N7MG77"/>
<keyword evidence="4 5" id="KW-0326">Glycosidase</keyword>
<dbReference type="PIRSF" id="PIRSF026534">
    <property type="entry name" value="Endo_alpha-L-arabinosidase"/>
    <property type="match status" value="1"/>
</dbReference>
<dbReference type="InterPro" id="IPR023296">
    <property type="entry name" value="Glyco_hydro_beta-prop_sf"/>
</dbReference>
<feature type="signal peptide" evidence="8">
    <location>
        <begin position="1"/>
        <end position="19"/>
    </location>
</feature>
<dbReference type="GO" id="GO:0046558">
    <property type="term" value="F:arabinan endo-1,5-alpha-L-arabinosidase activity"/>
    <property type="evidence" value="ECO:0007669"/>
    <property type="project" value="InterPro"/>
</dbReference>
<reference evidence="10" key="1">
    <citation type="submission" date="2017-01" db="EMBL/GenBank/DDBJ databases">
        <authorList>
            <person name="Varghese N."/>
            <person name="Submissions S."/>
        </authorList>
    </citation>
    <scope>NUCLEOTIDE SEQUENCE [LARGE SCALE GENOMIC DNA]</scope>
    <source>
        <strain evidence="10">DSM 46698</strain>
    </source>
</reference>
<dbReference type="UniPathway" id="UPA00667"/>
<comment type="similarity">
    <text evidence="2 5">Belongs to the glycosyl hydrolase 43 family.</text>
</comment>
<protein>
    <submittedName>
        <fullName evidence="9">Arabinan endo-1,5-alpha-L-arabinosidase</fullName>
    </submittedName>
</protein>
<dbReference type="InterPro" id="IPR050727">
    <property type="entry name" value="GH43_arabinanases"/>
</dbReference>
<evidence type="ECO:0000256" key="2">
    <source>
        <dbReference type="ARBA" id="ARBA00009865"/>
    </source>
</evidence>
<dbReference type="RefSeq" id="WP_076500552.1">
    <property type="nucleotide sequence ID" value="NZ_FTOP01000006.1"/>
</dbReference>
<proteinExistence type="inferred from homology"/>
<dbReference type="InterPro" id="IPR016840">
    <property type="entry name" value="Glyco_hydro_43_endo_a_Ara-ase"/>
</dbReference>
<evidence type="ECO:0000256" key="8">
    <source>
        <dbReference type="SAM" id="SignalP"/>
    </source>
</evidence>
<evidence type="ECO:0000256" key="3">
    <source>
        <dbReference type="ARBA" id="ARBA00022801"/>
    </source>
</evidence>
<organism evidence="9 10">
    <name type="scientific">Belliella pelovolcani</name>
    <dbReference type="NCBI Taxonomy" id="529505"/>
    <lineage>
        <taxon>Bacteria</taxon>
        <taxon>Pseudomonadati</taxon>
        <taxon>Bacteroidota</taxon>
        <taxon>Cytophagia</taxon>
        <taxon>Cytophagales</taxon>
        <taxon>Cyclobacteriaceae</taxon>
        <taxon>Belliella</taxon>
    </lineage>
</organism>
<dbReference type="PANTHER" id="PTHR43301:SF3">
    <property type="entry name" value="ARABINAN ENDO-1,5-ALPHA-L-ARABINOSIDASE A-RELATED"/>
    <property type="match status" value="1"/>
</dbReference>
<name>A0A1N7MG77_9BACT</name>
<feature type="active site" description="Proton acceptor" evidence="6">
    <location>
        <position position="32"/>
    </location>
</feature>
<dbReference type="Pfam" id="PF04616">
    <property type="entry name" value="Glyco_hydro_43"/>
    <property type="match status" value="1"/>
</dbReference>
<evidence type="ECO:0000313" key="10">
    <source>
        <dbReference type="Proteomes" id="UP000186026"/>
    </source>
</evidence>
<keyword evidence="10" id="KW-1185">Reference proteome</keyword>
<evidence type="ECO:0000256" key="1">
    <source>
        <dbReference type="ARBA" id="ARBA00004834"/>
    </source>
</evidence>
<gene>
    <name evidence="9" type="ORF">SAMN05421761_10658</name>
</gene>
<dbReference type="STRING" id="529505.SAMN05421761_10658"/>
<dbReference type="GO" id="GO:0031222">
    <property type="term" value="P:arabinan catabolic process"/>
    <property type="evidence" value="ECO:0007669"/>
    <property type="project" value="UniProtKB-UniPathway"/>
</dbReference>
<evidence type="ECO:0000256" key="4">
    <source>
        <dbReference type="ARBA" id="ARBA00023295"/>
    </source>
</evidence>
<dbReference type="CDD" id="cd18830">
    <property type="entry name" value="GH43_CjArb43A-like"/>
    <property type="match status" value="1"/>
</dbReference>
<accession>A0A1N7MG77</accession>
<dbReference type="SUPFAM" id="SSF75005">
    <property type="entry name" value="Arabinanase/levansucrase/invertase"/>
    <property type="match status" value="1"/>
</dbReference>
<sequence length="332" mass="38076">MKTFLITIIAFFIFSASQAQDSEYRTDIPVHDPVVIKQGDTFYLFCTGFGVAVWSSPDLKQWKREAPVFAEAPTWANDINPEFKNHIWAPDITFHNDRYYLYYSVSAFAKNTSAIGLAVNKTLDPTSPDFKWEDKGIVIQSVPGRDLWNAIDPNLVFDEAGTPWLNYGSFWNGMKLVKLADDLKTVQNGPEDWYTISRRERSFELDDRNPGDGAVEAPFIFKKDGWYYLFVSFDYCCRGVNSTYKMVVGRSKDVKGPYLDRFDKSMFEGGGTLVLEGNADWHGVGHNSAYTFDKQDYLIFHGYDAHDNGRSKLLIREMKWDSDGWPIVKLEE</sequence>
<feature type="site" description="Important for substrate recognition" evidence="7">
    <location>
        <position position="286"/>
    </location>
</feature>
<evidence type="ECO:0000256" key="7">
    <source>
        <dbReference type="PIRSR" id="PIRSR026534-3"/>
    </source>
</evidence>
<evidence type="ECO:0000256" key="5">
    <source>
        <dbReference type="PIRNR" id="PIRNR026534"/>
    </source>
</evidence>
<dbReference type="OrthoDB" id="9801455at2"/>
<keyword evidence="3 5" id="KW-0378">Hydrolase</keyword>
<dbReference type="EMBL" id="FTOP01000006">
    <property type="protein sequence ID" value="SIS85093.1"/>
    <property type="molecule type" value="Genomic_DNA"/>
</dbReference>